<dbReference type="GO" id="GO:0016020">
    <property type="term" value="C:membrane"/>
    <property type="evidence" value="ECO:0007669"/>
    <property type="project" value="UniProtKB-SubCell"/>
</dbReference>
<feature type="transmembrane region" description="Helical" evidence="7">
    <location>
        <begin position="139"/>
        <end position="162"/>
    </location>
</feature>
<feature type="transmembrane region" description="Helical" evidence="7">
    <location>
        <begin position="195"/>
        <end position="214"/>
    </location>
</feature>
<keyword evidence="3 7" id="KW-1133">Transmembrane helix</keyword>
<evidence type="ECO:0000256" key="3">
    <source>
        <dbReference type="ARBA" id="ARBA00022989"/>
    </source>
</evidence>
<dbReference type="Pfam" id="PF20684">
    <property type="entry name" value="Fung_rhodopsin"/>
    <property type="match status" value="1"/>
</dbReference>
<feature type="transmembrane region" description="Helical" evidence="7">
    <location>
        <begin position="221"/>
        <end position="242"/>
    </location>
</feature>
<dbReference type="PANTHER" id="PTHR33048">
    <property type="entry name" value="PTH11-LIKE INTEGRAL MEMBRANE PROTEIN (AFU_ORTHOLOGUE AFUA_5G11245)"/>
    <property type="match status" value="1"/>
</dbReference>
<name>A0AAN6VZ92_9PEZI</name>
<comment type="caution">
    <text evidence="9">The sequence shown here is derived from an EMBL/GenBank/DDBJ whole genome shotgun (WGS) entry which is preliminary data.</text>
</comment>
<evidence type="ECO:0000256" key="6">
    <source>
        <dbReference type="SAM" id="MobiDB-lite"/>
    </source>
</evidence>
<feature type="transmembrane region" description="Helical" evidence="7">
    <location>
        <begin position="59"/>
        <end position="83"/>
    </location>
</feature>
<dbReference type="AlphaFoldDB" id="A0AAN6VZ92"/>
<evidence type="ECO:0000313" key="10">
    <source>
        <dbReference type="Proteomes" id="UP001302321"/>
    </source>
</evidence>
<keyword evidence="4 7" id="KW-0472">Membrane</keyword>
<feature type="domain" description="Rhodopsin" evidence="8">
    <location>
        <begin position="43"/>
        <end position="285"/>
    </location>
</feature>
<keyword evidence="2 7" id="KW-0812">Transmembrane</keyword>
<evidence type="ECO:0000256" key="1">
    <source>
        <dbReference type="ARBA" id="ARBA00004141"/>
    </source>
</evidence>
<evidence type="ECO:0000256" key="7">
    <source>
        <dbReference type="SAM" id="Phobius"/>
    </source>
</evidence>
<reference evidence="9" key="1">
    <citation type="journal article" date="2023" name="Mol. Phylogenet. Evol.">
        <title>Genome-scale phylogeny and comparative genomics of the fungal order Sordariales.</title>
        <authorList>
            <person name="Hensen N."/>
            <person name="Bonometti L."/>
            <person name="Westerberg I."/>
            <person name="Brannstrom I.O."/>
            <person name="Guillou S."/>
            <person name="Cros-Aarteil S."/>
            <person name="Calhoun S."/>
            <person name="Haridas S."/>
            <person name="Kuo A."/>
            <person name="Mondo S."/>
            <person name="Pangilinan J."/>
            <person name="Riley R."/>
            <person name="LaButti K."/>
            <person name="Andreopoulos B."/>
            <person name="Lipzen A."/>
            <person name="Chen C."/>
            <person name="Yan M."/>
            <person name="Daum C."/>
            <person name="Ng V."/>
            <person name="Clum A."/>
            <person name="Steindorff A."/>
            <person name="Ohm R.A."/>
            <person name="Martin F."/>
            <person name="Silar P."/>
            <person name="Natvig D.O."/>
            <person name="Lalanne C."/>
            <person name="Gautier V."/>
            <person name="Ament-Velasquez S.L."/>
            <person name="Kruys A."/>
            <person name="Hutchinson M.I."/>
            <person name="Powell A.J."/>
            <person name="Barry K."/>
            <person name="Miller A.N."/>
            <person name="Grigoriev I.V."/>
            <person name="Debuchy R."/>
            <person name="Gladieux P."/>
            <person name="Hiltunen Thoren M."/>
            <person name="Johannesson H."/>
        </authorList>
    </citation>
    <scope>NUCLEOTIDE SEQUENCE</scope>
    <source>
        <strain evidence="9">CBS 892.96</strain>
    </source>
</reference>
<dbReference type="Proteomes" id="UP001302321">
    <property type="component" value="Unassembled WGS sequence"/>
</dbReference>
<gene>
    <name evidence="9" type="ORF">QBC36DRAFT_337969</name>
</gene>
<comment type="similarity">
    <text evidence="5">Belongs to the SAT4 family.</text>
</comment>
<evidence type="ECO:0000256" key="5">
    <source>
        <dbReference type="ARBA" id="ARBA00038359"/>
    </source>
</evidence>
<dbReference type="InterPro" id="IPR049326">
    <property type="entry name" value="Rhodopsin_dom_fungi"/>
</dbReference>
<evidence type="ECO:0000313" key="9">
    <source>
        <dbReference type="EMBL" id="KAK4172410.1"/>
    </source>
</evidence>
<protein>
    <recommendedName>
        <fullName evidence="8">Rhodopsin domain-containing protein</fullName>
    </recommendedName>
</protein>
<dbReference type="InterPro" id="IPR052337">
    <property type="entry name" value="SAT4-like"/>
</dbReference>
<feature type="transmembrane region" description="Helical" evidence="7">
    <location>
        <begin position="25"/>
        <end position="47"/>
    </location>
</feature>
<feature type="region of interest" description="Disordered" evidence="6">
    <location>
        <begin position="1"/>
        <end position="22"/>
    </location>
</feature>
<feature type="transmembrane region" description="Helical" evidence="7">
    <location>
        <begin position="103"/>
        <end position="127"/>
    </location>
</feature>
<reference evidence="9" key="2">
    <citation type="submission" date="2023-05" db="EMBL/GenBank/DDBJ databases">
        <authorList>
            <consortium name="Lawrence Berkeley National Laboratory"/>
            <person name="Steindorff A."/>
            <person name="Hensen N."/>
            <person name="Bonometti L."/>
            <person name="Westerberg I."/>
            <person name="Brannstrom I.O."/>
            <person name="Guillou S."/>
            <person name="Cros-Aarteil S."/>
            <person name="Calhoun S."/>
            <person name="Haridas S."/>
            <person name="Kuo A."/>
            <person name="Mondo S."/>
            <person name="Pangilinan J."/>
            <person name="Riley R."/>
            <person name="Labutti K."/>
            <person name="Andreopoulos B."/>
            <person name="Lipzen A."/>
            <person name="Chen C."/>
            <person name="Yanf M."/>
            <person name="Daum C."/>
            <person name="Ng V."/>
            <person name="Clum A."/>
            <person name="Ohm R."/>
            <person name="Martin F."/>
            <person name="Silar P."/>
            <person name="Natvig D."/>
            <person name="Lalanne C."/>
            <person name="Gautier V."/>
            <person name="Ament-Velasquez S.L."/>
            <person name="Kruys A."/>
            <person name="Hutchinson M.I."/>
            <person name="Powell A.J."/>
            <person name="Barry K."/>
            <person name="Miller A.N."/>
            <person name="Grigoriev I.V."/>
            <person name="Debuchy R."/>
            <person name="Gladieux P."/>
            <person name="Thoren M.H."/>
            <person name="Johannesson H."/>
        </authorList>
    </citation>
    <scope>NUCLEOTIDE SEQUENCE</scope>
    <source>
        <strain evidence="9">CBS 892.96</strain>
    </source>
</reference>
<accession>A0AAN6VZ92</accession>
<dbReference type="PANTHER" id="PTHR33048:SF155">
    <property type="entry name" value="INTEGRAL MEMBRANE PROTEIN"/>
    <property type="match status" value="1"/>
</dbReference>
<feature type="compositionally biased region" description="Pro residues" evidence="6">
    <location>
        <begin position="1"/>
        <end position="15"/>
    </location>
</feature>
<dbReference type="EMBL" id="MU866428">
    <property type="protein sequence ID" value="KAK4172410.1"/>
    <property type="molecule type" value="Genomic_DNA"/>
</dbReference>
<evidence type="ECO:0000256" key="4">
    <source>
        <dbReference type="ARBA" id="ARBA00023136"/>
    </source>
</evidence>
<organism evidence="9 10">
    <name type="scientific">Triangularia setosa</name>
    <dbReference type="NCBI Taxonomy" id="2587417"/>
    <lineage>
        <taxon>Eukaryota</taxon>
        <taxon>Fungi</taxon>
        <taxon>Dikarya</taxon>
        <taxon>Ascomycota</taxon>
        <taxon>Pezizomycotina</taxon>
        <taxon>Sordariomycetes</taxon>
        <taxon>Sordariomycetidae</taxon>
        <taxon>Sordariales</taxon>
        <taxon>Podosporaceae</taxon>
        <taxon>Triangularia</taxon>
    </lineage>
</organism>
<sequence>MSSPAGPPMVFPPPRNPDDPGRGPMVIGITWTFTGMAIIACSLRMLVSRKRKSGLGVDDWLMFAAMLLQFVSQTLITISYSHGLGKHDLDLIWPDQLVEVLKWNWIATAPGMFTSILARISITILLLRLFGVHGWFRWFVYILTTLQIIGGLLTFIVTWVQVRPIDGLWNVFRQDVVRINPKIVLYSYYFGQSTYTFADLTYVICPIIIIWRLNMRLHQRVGLAIVMGVSIITVAFSIMKTVKAVSGDTQKEDAQYDAAMTVLWSSGEQACVVLLGCVPALRALSSLDYTRLRSLGGSLSRLGWSKGSMTSKATKSFGIYGSRSAGVSSAYHDLENNTHKLGRLGNPSPDKLNGVVAAYDDTGSSKSLVTDGQVRRTDVFTVDYGRKDQMR</sequence>
<comment type="subcellular location">
    <subcellularLocation>
        <location evidence="1">Membrane</location>
        <topology evidence="1">Multi-pass membrane protein</topology>
    </subcellularLocation>
</comment>
<keyword evidence="10" id="KW-1185">Reference proteome</keyword>
<evidence type="ECO:0000256" key="2">
    <source>
        <dbReference type="ARBA" id="ARBA00022692"/>
    </source>
</evidence>
<proteinExistence type="inferred from homology"/>
<evidence type="ECO:0000259" key="8">
    <source>
        <dbReference type="Pfam" id="PF20684"/>
    </source>
</evidence>